<feature type="region of interest" description="Disordered" evidence="1">
    <location>
        <begin position="1"/>
        <end position="24"/>
    </location>
</feature>
<dbReference type="Proteomes" id="UP000054217">
    <property type="component" value="Unassembled WGS sequence"/>
</dbReference>
<accession>A0A0C3NIA6</accession>
<dbReference type="InParanoid" id="A0A0C3NIA6"/>
<dbReference type="STRING" id="870435.A0A0C3NIA6"/>
<proteinExistence type="predicted"/>
<dbReference type="EMBL" id="KN832068">
    <property type="protein sequence ID" value="KIN95415.1"/>
    <property type="molecule type" value="Genomic_DNA"/>
</dbReference>
<reference evidence="3" key="2">
    <citation type="submission" date="2015-01" db="EMBL/GenBank/DDBJ databases">
        <title>Evolutionary Origins and Diversification of the Mycorrhizal Mutualists.</title>
        <authorList>
            <consortium name="DOE Joint Genome Institute"/>
            <consortium name="Mycorrhizal Genomics Consortium"/>
            <person name="Kohler A."/>
            <person name="Kuo A."/>
            <person name="Nagy L.G."/>
            <person name="Floudas D."/>
            <person name="Copeland A."/>
            <person name="Barry K.W."/>
            <person name="Cichocki N."/>
            <person name="Veneault-Fourrey C."/>
            <person name="LaButti K."/>
            <person name="Lindquist E.A."/>
            <person name="Lipzen A."/>
            <person name="Lundell T."/>
            <person name="Morin E."/>
            <person name="Murat C."/>
            <person name="Riley R."/>
            <person name="Ohm R."/>
            <person name="Sun H."/>
            <person name="Tunlid A."/>
            <person name="Henrissat B."/>
            <person name="Grigoriev I.V."/>
            <person name="Hibbett D.S."/>
            <person name="Martin F."/>
        </authorList>
    </citation>
    <scope>NUCLEOTIDE SEQUENCE [LARGE SCALE GENOMIC DNA]</scope>
    <source>
        <strain evidence="3">Marx 270</strain>
    </source>
</reference>
<evidence type="ECO:0000313" key="2">
    <source>
        <dbReference type="EMBL" id="KIN95415.1"/>
    </source>
</evidence>
<keyword evidence="3" id="KW-1185">Reference proteome</keyword>
<reference evidence="2 3" key="1">
    <citation type="submission" date="2014-04" db="EMBL/GenBank/DDBJ databases">
        <authorList>
            <consortium name="DOE Joint Genome Institute"/>
            <person name="Kuo A."/>
            <person name="Kohler A."/>
            <person name="Costa M.D."/>
            <person name="Nagy L.G."/>
            <person name="Floudas D."/>
            <person name="Copeland A."/>
            <person name="Barry K.W."/>
            <person name="Cichocki N."/>
            <person name="Veneault-Fourrey C."/>
            <person name="LaButti K."/>
            <person name="Lindquist E.A."/>
            <person name="Lipzen A."/>
            <person name="Lundell T."/>
            <person name="Morin E."/>
            <person name="Murat C."/>
            <person name="Sun H."/>
            <person name="Tunlid A."/>
            <person name="Henrissat B."/>
            <person name="Grigoriev I.V."/>
            <person name="Hibbett D.S."/>
            <person name="Martin F."/>
            <person name="Nordberg H.P."/>
            <person name="Cantor M.N."/>
            <person name="Hua S.X."/>
        </authorList>
    </citation>
    <scope>NUCLEOTIDE SEQUENCE [LARGE SCALE GENOMIC DNA]</scope>
    <source>
        <strain evidence="2 3">Marx 270</strain>
    </source>
</reference>
<evidence type="ECO:0000313" key="3">
    <source>
        <dbReference type="Proteomes" id="UP000054217"/>
    </source>
</evidence>
<name>A0A0C3NIA6_PISTI</name>
<gene>
    <name evidence="2" type="ORF">M404DRAFT_165941</name>
</gene>
<organism evidence="2 3">
    <name type="scientific">Pisolithus tinctorius Marx 270</name>
    <dbReference type="NCBI Taxonomy" id="870435"/>
    <lineage>
        <taxon>Eukaryota</taxon>
        <taxon>Fungi</taxon>
        <taxon>Dikarya</taxon>
        <taxon>Basidiomycota</taxon>
        <taxon>Agaricomycotina</taxon>
        <taxon>Agaricomycetes</taxon>
        <taxon>Agaricomycetidae</taxon>
        <taxon>Boletales</taxon>
        <taxon>Sclerodermatineae</taxon>
        <taxon>Pisolithaceae</taxon>
        <taxon>Pisolithus</taxon>
    </lineage>
</organism>
<sequence>MPGPPPAPRVSNLGKATRSGGLSLEEIVNDPDAEIKDSESARLFLDQLYTIQGEPTTPEHISHALFYISQAKGVSNTLRSAIRATAYLVRDLATSEIAESITKAVSERLETSVVAAISPQVAKILSASENLTKINEDAETLSSHITEKDMKTFIATQNRAIPPTPYRDALASTPPNPNQIPLGKRLSPEYAKAHAAIKERQILIDPGSNHHLLNSTTSRETIIDHIKQALESVDRIDGPDMQLKSIAQLRNNGILIELNSQEAAAWIKAAPNKETFLARLGGEAAIKDRQYNIVIPFLPITTDTERPETLRDMESANNIPQGSISQIKWIKDPAKRA</sequence>
<dbReference type="OrthoDB" id="2692743at2759"/>
<dbReference type="HOGENOM" id="CLU_031133_1_0_1"/>
<protein>
    <submittedName>
        <fullName evidence="2">Uncharacterized protein</fullName>
    </submittedName>
</protein>
<feature type="non-terminal residue" evidence="2">
    <location>
        <position position="337"/>
    </location>
</feature>
<dbReference type="AlphaFoldDB" id="A0A0C3NIA6"/>
<evidence type="ECO:0000256" key="1">
    <source>
        <dbReference type="SAM" id="MobiDB-lite"/>
    </source>
</evidence>